<dbReference type="PROSITE" id="PS50893">
    <property type="entry name" value="ABC_TRANSPORTER_2"/>
    <property type="match status" value="1"/>
</dbReference>
<evidence type="ECO:0000256" key="1">
    <source>
        <dbReference type="ARBA" id="ARBA00022448"/>
    </source>
</evidence>
<evidence type="ECO:0000256" key="4">
    <source>
        <dbReference type="ARBA" id="ARBA00022967"/>
    </source>
</evidence>
<evidence type="ECO:0000313" key="7">
    <source>
        <dbReference type="EMBL" id="GLQ87535.1"/>
    </source>
</evidence>
<accession>A0ABQ5X7D6</accession>
<keyword evidence="8" id="KW-1185">Reference proteome</keyword>
<organism evidence="7 8">
    <name type="scientific">Dyella flagellata</name>
    <dbReference type="NCBI Taxonomy" id="1867833"/>
    <lineage>
        <taxon>Bacteria</taxon>
        <taxon>Pseudomonadati</taxon>
        <taxon>Pseudomonadota</taxon>
        <taxon>Gammaproteobacteria</taxon>
        <taxon>Lysobacterales</taxon>
        <taxon>Rhodanobacteraceae</taxon>
        <taxon>Dyella</taxon>
    </lineage>
</organism>
<keyword evidence="3 7" id="KW-0067">ATP-binding</keyword>
<dbReference type="InterPro" id="IPR017871">
    <property type="entry name" value="ABC_transporter-like_CS"/>
</dbReference>
<evidence type="ECO:0000259" key="6">
    <source>
        <dbReference type="PROSITE" id="PS50893"/>
    </source>
</evidence>
<evidence type="ECO:0000256" key="5">
    <source>
        <dbReference type="ARBA" id="ARBA00023032"/>
    </source>
</evidence>
<reference evidence="8" key="1">
    <citation type="journal article" date="2019" name="Int. J. Syst. Evol. Microbiol.">
        <title>The Global Catalogue of Microorganisms (GCM) 10K type strain sequencing project: providing services to taxonomists for standard genome sequencing and annotation.</title>
        <authorList>
            <consortium name="The Broad Institute Genomics Platform"/>
            <consortium name="The Broad Institute Genome Sequencing Center for Infectious Disease"/>
            <person name="Wu L."/>
            <person name="Ma J."/>
        </authorList>
    </citation>
    <scope>NUCLEOTIDE SEQUENCE [LARGE SCALE GENOMIC DNA]</scope>
    <source>
        <strain evidence="8">NBRC 111981</strain>
    </source>
</reference>
<dbReference type="PANTHER" id="PTHR42781:SF4">
    <property type="entry name" value="SPERMIDINE_PUTRESCINE IMPORT ATP-BINDING PROTEIN POTA"/>
    <property type="match status" value="1"/>
</dbReference>
<gene>
    <name evidence="7" type="primary">cysA</name>
    <name evidence="7" type="ORF">GCM10007898_11010</name>
</gene>
<dbReference type="InterPro" id="IPR005666">
    <property type="entry name" value="Sulph_transpt1"/>
</dbReference>
<evidence type="ECO:0000256" key="3">
    <source>
        <dbReference type="ARBA" id="ARBA00022840"/>
    </source>
</evidence>
<dbReference type="NCBIfam" id="TIGR00968">
    <property type="entry name" value="3a0106s01"/>
    <property type="match status" value="1"/>
</dbReference>
<comment type="caution">
    <text evidence="7">The sequence shown here is derived from an EMBL/GenBank/DDBJ whole genome shotgun (WGS) entry which is preliminary data.</text>
</comment>
<dbReference type="GO" id="GO:0005524">
    <property type="term" value="F:ATP binding"/>
    <property type="evidence" value="ECO:0007669"/>
    <property type="project" value="UniProtKB-KW"/>
</dbReference>
<keyword evidence="5" id="KW-0764">Sulfate transport</keyword>
<feature type="domain" description="ABC transporter" evidence="6">
    <location>
        <begin position="17"/>
        <end position="251"/>
    </location>
</feature>
<keyword evidence="2" id="KW-0547">Nucleotide-binding</keyword>
<name>A0ABQ5X7D6_9GAMM</name>
<dbReference type="InterPro" id="IPR003439">
    <property type="entry name" value="ABC_transporter-like_ATP-bd"/>
</dbReference>
<dbReference type="InterPro" id="IPR027417">
    <property type="entry name" value="P-loop_NTPase"/>
</dbReference>
<dbReference type="Pfam" id="PF00005">
    <property type="entry name" value="ABC_tran"/>
    <property type="match status" value="1"/>
</dbReference>
<dbReference type="PANTHER" id="PTHR42781">
    <property type="entry name" value="SPERMIDINE/PUTRESCINE IMPORT ATP-BINDING PROTEIN POTA"/>
    <property type="match status" value="1"/>
</dbReference>
<keyword evidence="1" id="KW-0813">Transport</keyword>
<proteinExistence type="predicted"/>
<dbReference type="InterPro" id="IPR003593">
    <property type="entry name" value="AAA+_ATPase"/>
</dbReference>
<dbReference type="Proteomes" id="UP001156627">
    <property type="component" value="Unassembled WGS sequence"/>
</dbReference>
<dbReference type="SUPFAM" id="SSF52540">
    <property type="entry name" value="P-loop containing nucleoside triphosphate hydrolases"/>
    <property type="match status" value="1"/>
</dbReference>
<evidence type="ECO:0000256" key="2">
    <source>
        <dbReference type="ARBA" id="ARBA00022741"/>
    </source>
</evidence>
<keyword evidence="4" id="KW-1278">Translocase</keyword>
<protein>
    <submittedName>
        <fullName evidence="7">Sulfate/thiosulfate import ATP-binding protein CysA</fullName>
    </submittedName>
</protein>
<sequence>MVANCAPTPKDYRNMGIEISRLRRQFGTFVALDDVSLSIGDGEFVAVLGPSGSGKTSLLRILAGLDQPDSGSVFRDGQNLLALDARRRGVGLVFQHYALFPHMTVAQNVAFGLRVRPWRLRPKAQMIKTAVEELLCKVELEGLAGRYPSQLSGGQRQRVALARALAIEPRLLLLDEPFGALDAQVRVTLRGWLREFHRSLGITSLFVTHDQDEALEMADRVVVMNRGRIEQVGTPEQVYRQPATPFVSRFIARGQSLPGEVRGQHLHLFGHAWRIENPAVVDAHEVAVHVRPEDIVPAVTPGDGLKAQLLSLRHVAGSVRASLRVENWDQPLEAHWSERDWARYSGATDDGLGIHLQAVTVFAADREGRVHMRSTVHPPSASAPVAVGPWRRIEA</sequence>
<dbReference type="SMART" id="SM00382">
    <property type="entry name" value="AAA"/>
    <property type="match status" value="1"/>
</dbReference>
<dbReference type="PROSITE" id="PS00211">
    <property type="entry name" value="ABC_TRANSPORTER_1"/>
    <property type="match status" value="1"/>
</dbReference>
<evidence type="ECO:0000313" key="8">
    <source>
        <dbReference type="Proteomes" id="UP001156627"/>
    </source>
</evidence>
<dbReference type="Gene3D" id="3.40.50.300">
    <property type="entry name" value="P-loop containing nucleotide triphosphate hydrolases"/>
    <property type="match status" value="1"/>
</dbReference>
<dbReference type="EMBL" id="BSOA01000007">
    <property type="protein sequence ID" value="GLQ87535.1"/>
    <property type="molecule type" value="Genomic_DNA"/>
</dbReference>
<dbReference type="InterPro" id="IPR050093">
    <property type="entry name" value="ABC_SmlMolc_Importer"/>
</dbReference>